<proteinExistence type="predicted"/>
<dbReference type="AlphaFoldDB" id="A0A8R7TIL2"/>
<dbReference type="Gramene" id="TuG1812G0200003372.01.T01">
    <property type="protein sequence ID" value="TuG1812G0200003372.01.T01.cds259507"/>
    <property type="gene ID" value="TuG1812G0200003372.01"/>
</dbReference>
<dbReference type="EnsemblPlants" id="TuG1812G0200003372.01.T01">
    <property type="protein sequence ID" value="TuG1812G0200003372.01.T01.cds259507"/>
    <property type="gene ID" value="TuG1812G0200003372.01"/>
</dbReference>
<reference evidence="2" key="3">
    <citation type="submission" date="2022-06" db="UniProtKB">
        <authorList>
            <consortium name="EnsemblPlants"/>
        </authorList>
    </citation>
    <scope>IDENTIFICATION</scope>
</reference>
<dbReference type="Proteomes" id="UP000015106">
    <property type="component" value="Chromosome 2"/>
</dbReference>
<feature type="region of interest" description="Disordered" evidence="1">
    <location>
        <begin position="68"/>
        <end position="98"/>
    </location>
</feature>
<accession>A0A8R7TIL2</accession>
<reference evidence="3" key="1">
    <citation type="journal article" date="2013" name="Nature">
        <title>Draft genome of the wheat A-genome progenitor Triticum urartu.</title>
        <authorList>
            <person name="Ling H.Q."/>
            <person name="Zhao S."/>
            <person name="Liu D."/>
            <person name="Wang J."/>
            <person name="Sun H."/>
            <person name="Zhang C."/>
            <person name="Fan H."/>
            <person name="Li D."/>
            <person name="Dong L."/>
            <person name="Tao Y."/>
            <person name="Gao C."/>
            <person name="Wu H."/>
            <person name="Li Y."/>
            <person name="Cui Y."/>
            <person name="Guo X."/>
            <person name="Zheng S."/>
            <person name="Wang B."/>
            <person name="Yu K."/>
            <person name="Liang Q."/>
            <person name="Yang W."/>
            <person name="Lou X."/>
            <person name="Chen J."/>
            <person name="Feng M."/>
            <person name="Jian J."/>
            <person name="Zhang X."/>
            <person name="Luo G."/>
            <person name="Jiang Y."/>
            <person name="Liu J."/>
            <person name="Wang Z."/>
            <person name="Sha Y."/>
            <person name="Zhang B."/>
            <person name="Wu H."/>
            <person name="Tang D."/>
            <person name="Shen Q."/>
            <person name="Xue P."/>
            <person name="Zou S."/>
            <person name="Wang X."/>
            <person name="Liu X."/>
            <person name="Wang F."/>
            <person name="Yang Y."/>
            <person name="An X."/>
            <person name="Dong Z."/>
            <person name="Zhang K."/>
            <person name="Zhang X."/>
            <person name="Luo M.C."/>
            <person name="Dvorak J."/>
            <person name="Tong Y."/>
            <person name="Wang J."/>
            <person name="Yang H."/>
            <person name="Li Z."/>
            <person name="Wang D."/>
            <person name="Zhang A."/>
            <person name="Wang J."/>
        </authorList>
    </citation>
    <scope>NUCLEOTIDE SEQUENCE</scope>
    <source>
        <strain evidence="3">cv. G1812</strain>
    </source>
</reference>
<keyword evidence="3" id="KW-1185">Reference proteome</keyword>
<feature type="compositionally biased region" description="Basic and acidic residues" evidence="1">
    <location>
        <begin position="68"/>
        <end position="97"/>
    </location>
</feature>
<name>A0A8R7TIL2_TRIUA</name>
<evidence type="ECO:0000313" key="2">
    <source>
        <dbReference type="EnsemblPlants" id="TuG1812G0200003372.01.T01.cds259507"/>
    </source>
</evidence>
<reference evidence="2" key="2">
    <citation type="submission" date="2018-03" db="EMBL/GenBank/DDBJ databases">
        <title>The Triticum urartu genome reveals the dynamic nature of wheat genome evolution.</title>
        <authorList>
            <person name="Ling H."/>
            <person name="Ma B."/>
            <person name="Shi X."/>
            <person name="Liu H."/>
            <person name="Dong L."/>
            <person name="Sun H."/>
            <person name="Cao Y."/>
            <person name="Gao Q."/>
            <person name="Zheng S."/>
            <person name="Li Y."/>
            <person name="Yu Y."/>
            <person name="Du H."/>
            <person name="Qi M."/>
            <person name="Li Y."/>
            <person name="Yu H."/>
            <person name="Cui Y."/>
            <person name="Wang N."/>
            <person name="Chen C."/>
            <person name="Wu H."/>
            <person name="Zhao Y."/>
            <person name="Zhang J."/>
            <person name="Li Y."/>
            <person name="Zhou W."/>
            <person name="Zhang B."/>
            <person name="Hu W."/>
            <person name="Eijk M."/>
            <person name="Tang J."/>
            <person name="Witsenboer H."/>
            <person name="Zhao S."/>
            <person name="Li Z."/>
            <person name="Zhang A."/>
            <person name="Wang D."/>
            <person name="Liang C."/>
        </authorList>
    </citation>
    <scope>NUCLEOTIDE SEQUENCE [LARGE SCALE GENOMIC DNA]</scope>
    <source>
        <strain evidence="2">cv. G1812</strain>
    </source>
</reference>
<sequence>QTLLHISTKPELEARKQRVLHPVPVSLLGSVSLLIGAIFPAVSDDNGGDGEHGEGGVAALARDTDLQRARRRGEAVRGGRRPVVGERGRDGDTDARRRQAVRVQRPHALLLTCSHSLYYIGIGILVKNCSLVHLGSSNLEDEQYSAALPLFLWCFCVRGGVQDLRFPAFF</sequence>
<protein>
    <submittedName>
        <fullName evidence="2">Uncharacterized protein</fullName>
    </submittedName>
</protein>
<organism evidence="2 3">
    <name type="scientific">Triticum urartu</name>
    <name type="common">Red wild einkorn</name>
    <name type="synonym">Crithodium urartu</name>
    <dbReference type="NCBI Taxonomy" id="4572"/>
    <lineage>
        <taxon>Eukaryota</taxon>
        <taxon>Viridiplantae</taxon>
        <taxon>Streptophyta</taxon>
        <taxon>Embryophyta</taxon>
        <taxon>Tracheophyta</taxon>
        <taxon>Spermatophyta</taxon>
        <taxon>Magnoliopsida</taxon>
        <taxon>Liliopsida</taxon>
        <taxon>Poales</taxon>
        <taxon>Poaceae</taxon>
        <taxon>BOP clade</taxon>
        <taxon>Pooideae</taxon>
        <taxon>Triticodae</taxon>
        <taxon>Triticeae</taxon>
        <taxon>Triticinae</taxon>
        <taxon>Triticum</taxon>
    </lineage>
</organism>
<evidence type="ECO:0000313" key="3">
    <source>
        <dbReference type="Proteomes" id="UP000015106"/>
    </source>
</evidence>
<evidence type="ECO:0000256" key="1">
    <source>
        <dbReference type="SAM" id="MobiDB-lite"/>
    </source>
</evidence>